<dbReference type="EMBL" id="CYGV01001889">
    <property type="protein sequence ID" value="CUA77816.1"/>
    <property type="molecule type" value="Genomic_DNA"/>
</dbReference>
<proteinExistence type="predicted"/>
<reference evidence="1 2" key="1">
    <citation type="submission" date="2015-07" db="EMBL/GenBank/DDBJ databases">
        <authorList>
            <person name="Noorani M."/>
        </authorList>
    </citation>
    <scope>NUCLEOTIDE SEQUENCE [LARGE SCALE GENOMIC DNA]</scope>
    <source>
        <strain evidence="1">BBA 69670</strain>
    </source>
</reference>
<evidence type="ECO:0000313" key="1">
    <source>
        <dbReference type="EMBL" id="CUA77816.1"/>
    </source>
</evidence>
<evidence type="ECO:0000313" key="2">
    <source>
        <dbReference type="Proteomes" id="UP000044841"/>
    </source>
</evidence>
<keyword evidence="2" id="KW-1185">Reference proteome</keyword>
<name>A0A0K6GH68_9AGAM</name>
<sequence length="94" mass="10686">MIRFTSAPSARLFDDHSPQTNATTCSEDTNIIKTRRLLLHTQRIGELRNDPNLAGGWWWLFQNDPFCIKSSPSLSLSFSQRSTSINSLAYLHCT</sequence>
<organism evidence="1 2">
    <name type="scientific">Rhizoctonia solani</name>
    <dbReference type="NCBI Taxonomy" id="456999"/>
    <lineage>
        <taxon>Eukaryota</taxon>
        <taxon>Fungi</taxon>
        <taxon>Dikarya</taxon>
        <taxon>Basidiomycota</taxon>
        <taxon>Agaricomycotina</taxon>
        <taxon>Agaricomycetes</taxon>
        <taxon>Cantharellales</taxon>
        <taxon>Ceratobasidiaceae</taxon>
        <taxon>Rhizoctonia</taxon>
    </lineage>
</organism>
<accession>A0A0K6GH68</accession>
<dbReference type="Proteomes" id="UP000044841">
    <property type="component" value="Unassembled WGS sequence"/>
</dbReference>
<gene>
    <name evidence="1" type="ORF">RSOLAG22IIIB_06801</name>
</gene>
<protein>
    <submittedName>
        <fullName evidence="1">Uncharacterized protein</fullName>
    </submittedName>
</protein>
<dbReference type="AlphaFoldDB" id="A0A0K6GH68"/>